<keyword evidence="2" id="KW-1185">Reference proteome</keyword>
<dbReference type="Pfam" id="PF13289">
    <property type="entry name" value="SIR2_2"/>
    <property type="match status" value="1"/>
</dbReference>
<evidence type="ECO:0000313" key="1">
    <source>
        <dbReference type="EMBL" id="QIM53505.1"/>
    </source>
</evidence>
<evidence type="ECO:0008006" key="3">
    <source>
        <dbReference type="Google" id="ProtNLM"/>
    </source>
</evidence>
<dbReference type="KEGG" id="hcz:G9Q37_15770"/>
<name>A0A6G8IKG1_9BURK</name>
<dbReference type="RefSeq" id="WP_166228613.1">
    <property type="nucleotide sequence ID" value="NZ_CP049989.1"/>
</dbReference>
<dbReference type="AlphaFoldDB" id="A0A6G8IKG1"/>
<organism evidence="1 2">
    <name type="scientific">Hydrogenophaga crocea</name>
    <dbReference type="NCBI Taxonomy" id="2716225"/>
    <lineage>
        <taxon>Bacteria</taxon>
        <taxon>Pseudomonadati</taxon>
        <taxon>Pseudomonadota</taxon>
        <taxon>Betaproteobacteria</taxon>
        <taxon>Burkholderiales</taxon>
        <taxon>Comamonadaceae</taxon>
        <taxon>Hydrogenophaga</taxon>
    </lineage>
</organism>
<dbReference type="Proteomes" id="UP000503162">
    <property type="component" value="Chromosome"/>
</dbReference>
<evidence type="ECO:0000313" key="2">
    <source>
        <dbReference type="Proteomes" id="UP000503162"/>
    </source>
</evidence>
<gene>
    <name evidence="1" type="ORF">G9Q37_15770</name>
</gene>
<proteinExistence type="predicted"/>
<protein>
    <recommendedName>
        <fullName evidence="3">SIR2-like domain-containing protein</fullName>
    </recommendedName>
</protein>
<accession>A0A6G8IKG1</accession>
<reference evidence="1 2" key="1">
    <citation type="submission" date="2020-03" db="EMBL/GenBank/DDBJ databases">
        <title>Hydrogenophaga sp. nov. isolated from cyanobacterial mat.</title>
        <authorList>
            <person name="Thorat V."/>
            <person name="Kirdat K."/>
            <person name="Tiwarekar B."/>
            <person name="Costa E.D."/>
            <person name="Yadav A."/>
        </authorList>
    </citation>
    <scope>NUCLEOTIDE SEQUENCE [LARGE SCALE GENOMIC DNA]</scope>
    <source>
        <strain evidence="1 2">BA0156</strain>
    </source>
</reference>
<sequence>MLLIGAGFSRNWGGWLATEAFEHLLGSPEVARDPGLRRLLWQHQDRGGFEGALAELQGQFARDPEAVRAPLMALQDAVRRMFDDMNSAFMAVTDWQFGEQRIERQIGTFLTHFDAIFTLNQDVLLEHHYANDNVALIGKKKWVGPEMPGMRPAWSQEPLHSKFWSRATWTPAPEADFKADGRCQPIYKLHGSSNWTRADGQPLLIMGGAKAREIGQTSILNWYAKVFEESLAAGNVRLMAIGYGFRDEHINAAIARGVERGLKLFIIAPEGAELARRLNPTRAAAQIKAPTPLEGMVEESLIGASRRGLREIFGHDDAEFAKVMRFFAT</sequence>
<dbReference type="EMBL" id="CP049989">
    <property type="protein sequence ID" value="QIM53505.1"/>
    <property type="molecule type" value="Genomic_DNA"/>
</dbReference>